<keyword evidence="1" id="KW-0805">Transcription regulation</keyword>
<feature type="domain" description="HTH gntR-type" evidence="4">
    <location>
        <begin position="21"/>
        <end position="88"/>
    </location>
</feature>
<evidence type="ECO:0000256" key="1">
    <source>
        <dbReference type="ARBA" id="ARBA00023015"/>
    </source>
</evidence>
<dbReference type="InterPro" id="IPR008920">
    <property type="entry name" value="TF_FadR/GntR_C"/>
</dbReference>
<dbReference type="PANTHER" id="PTHR43537:SF45">
    <property type="entry name" value="GNTR FAMILY REGULATORY PROTEIN"/>
    <property type="match status" value="1"/>
</dbReference>
<dbReference type="SUPFAM" id="SSF48008">
    <property type="entry name" value="GntR ligand-binding domain-like"/>
    <property type="match status" value="1"/>
</dbReference>
<evidence type="ECO:0000313" key="6">
    <source>
        <dbReference type="Proteomes" id="UP001150259"/>
    </source>
</evidence>
<protein>
    <submittedName>
        <fullName evidence="5">GntR family transcriptional regulator</fullName>
    </submittedName>
</protein>
<dbReference type="CDD" id="cd07377">
    <property type="entry name" value="WHTH_GntR"/>
    <property type="match status" value="1"/>
</dbReference>
<dbReference type="PROSITE" id="PS50949">
    <property type="entry name" value="HTH_GNTR"/>
    <property type="match status" value="1"/>
</dbReference>
<dbReference type="EMBL" id="JAPFQL010000024">
    <property type="protein sequence ID" value="MDC5697073.1"/>
    <property type="molecule type" value="Genomic_DNA"/>
</dbReference>
<sequence>MPNRVLSEALRLIPHRLPTQPSAAERVADALREQIVDGSLRSGTRLTEETISAALGFSRNTIREAFVLLISERLAAREPNRGVFVATPTADDIHDLYATRLLVEPSALEYGSGWSDDTPAELRQIVETARTAQEQGDTAGIAQANQDFHRAITRLGQSRRVDHLMAGVLAEMRLVFHLMDSEEGFHEPYLERNDEIVRLLERGDRSAAAASLRGYLLDAEQQVLRHTLPPSAR</sequence>
<dbReference type="Gene3D" id="1.20.120.530">
    <property type="entry name" value="GntR ligand-binding domain-like"/>
    <property type="match status" value="1"/>
</dbReference>
<accession>A0ABT5GFP2</accession>
<proteinExistence type="predicted"/>
<keyword evidence="2" id="KW-0238">DNA-binding</keyword>
<dbReference type="InterPro" id="IPR000524">
    <property type="entry name" value="Tscrpt_reg_HTH_GntR"/>
</dbReference>
<comment type="caution">
    <text evidence="5">The sequence shown here is derived from an EMBL/GenBank/DDBJ whole genome shotgun (WGS) entry which is preliminary data.</text>
</comment>
<dbReference type="RefSeq" id="WP_272461646.1">
    <property type="nucleotide sequence ID" value="NZ_JAPFQL010000024.1"/>
</dbReference>
<dbReference type="PANTHER" id="PTHR43537">
    <property type="entry name" value="TRANSCRIPTIONAL REGULATOR, GNTR FAMILY"/>
    <property type="match status" value="1"/>
</dbReference>
<dbReference type="SMART" id="SM00345">
    <property type="entry name" value="HTH_GNTR"/>
    <property type="match status" value="1"/>
</dbReference>
<dbReference type="Gene3D" id="1.10.10.10">
    <property type="entry name" value="Winged helix-like DNA-binding domain superfamily/Winged helix DNA-binding domain"/>
    <property type="match status" value="1"/>
</dbReference>
<dbReference type="InterPro" id="IPR011711">
    <property type="entry name" value="GntR_C"/>
</dbReference>
<dbReference type="Pfam" id="PF00392">
    <property type="entry name" value="GntR"/>
    <property type="match status" value="1"/>
</dbReference>
<evidence type="ECO:0000313" key="5">
    <source>
        <dbReference type="EMBL" id="MDC5697073.1"/>
    </source>
</evidence>
<evidence type="ECO:0000256" key="2">
    <source>
        <dbReference type="ARBA" id="ARBA00023125"/>
    </source>
</evidence>
<name>A0ABT5GFP2_9MICO</name>
<organism evidence="5 6">
    <name type="scientific">Intrasporangium calvum</name>
    <dbReference type="NCBI Taxonomy" id="53358"/>
    <lineage>
        <taxon>Bacteria</taxon>
        <taxon>Bacillati</taxon>
        <taxon>Actinomycetota</taxon>
        <taxon>Actinomycetes</taxon>
        <taxon>Micrococcales</taxon>
        <taxon>Intrasporangiaceae</taxon>
        <taxon>Intrasporangium</taxon>
    </lineage>
</organism>
<keyword evidence="6" id="KW-1185">Reference proteome</keyword>
<gene>
    <name evidence="5" type="ORF">OO014_07360</name>
</gene>
<evidence type="ECO:0000256" key="3">
    <source>
        <dbReference type="ARBA" id="ARBA00023163"/>
    </source>
</evidence>
<dbReference type="SMART" id="SM00895">
    <property type="entry name" value="FCD"/>
    <property type="match status" value="1"/>
</dbReference>
<dbReference type="Pfam" id="PF07729">
    <property type="entry name" value="FCD"/>
    <property type="match status" value="1"/>
</dbReference>
<dbReference type="InterPro" id="IPR036390">
    <property type="entry name" value="WH_DNA-bd_sf"/>
</dbReference>
<evidence type="ECO:0000259" key="4">
    <source>
        <dbReference type="PROSITE" id="PS50949"/>
    </source>
</evidence>
<dbReference type="InterPro" id="IPR036388">
    <property type="entry name" value="WH-like_DNA-bd_sf"/>
</dbReference>
<keyword evidence="3" id="KW-0804">Transcription</keyword>
<dbReference type="Proteomes" id="UP001150259">
    <property type="component" value="Unassembled WGS sequence"/>
</dbReference>
<dbReference type="SUPFAM" id="SSF46785">
    <property type="entry name" value="Winged helix' DNA-binding domain"/>
    <property type="match status" value="1"/>
</dbReference>
<reference evidence="5 6" key="1">
    <citation type="submission" date="2022-11" db="EMBL/GenBank/DDBJ databases">
        <title>Anaerobic phenanthrene biodegradation by a DNRA strain PheN6.</title>
        <authorList>
            <person name="Zhang Z."/>
        </authorList>
    </citation>
    <scope>NUCLEOTIDE SEQUENCE [LARGE SCALE GENOMIC DNA]</scope>
    <source>
        <strain evidence="5 6">PheN6</strain>
    </source>
</reference>